<dbReference type="GO" id="GO:0006506">
    <property type="term" value="P:GPI anchor biosynthetic process"/>
    <property type="evidence" value="ECO:0007669"/>
    <property type="project" value="UniProtKB-UniPathway"/>
</dbReference>
<comment type="similarity">
    <text evidence="3">Belongs to the PIGC family.</text>
</comment>
<keyword evidence="7 8" id="KW-0472">Membrane</keyword>
<dbReference type="GO" id="GO:0000506">
    <property type="term" value="C:glycosylphosphatidylinositol-N-acetylglucosaminyltransferase (GPI-GnT) complex"/>
    <property type="evidence" value="ECO:0007669"/>
    <property type="project" value="TreeGrafter"/>
</dbReference>
<dbReference type="KEGG" id="cput:CONPUDRAFT_115305"/>
<keyword evidence="4" id="KW-0337">GPI-anchor biosynthesis</keyword>
<feature type="transmembrane region" description="Helical" evidence="8">
    <location>
        <begin position="219"/>
        <end position="235"/>
    </location>
</feature>
<evidence type="ECO:0000256" key="4">
    <source>
        <dbReference type="ARBA" id="ARBA00022502"/>
    </source>
</evidence>
<dbReference type="EMBL" id="JH711573">
    <property type="protein sequence ID" value="EIW86697.1"/>
    <property type="molecule type" value="Genomic_DNA"/>
</dbReference>
<dbReference type="PIRSF" id="PIRSF016104">
    <property type="entry name" value="GPI2"/>
    <property type="match status" value="1"/>
</dbReference>
<organism evidence="9 10">
    <name type="scientific">Coniophora puteana (strain RWD-64-598)</name>
    <name type="common">Brown rot fungus</name>
    <dbReference type="NCBI Taxonomy" id="741705"/>
    <lineage>
        <taxon>Eukaryota</taxon>
        <taxon>Fungi</taxon>
        <taxon>Dikarya</taxon>
        <taxon>Basidiomycota</taxon>
        <taxon>Agaricomycotina</taxon>
        <taxon>Agaricomycetes</taxon>
        <taxon>Agaricomycetidae</taxon>
        <taxon>Boletales</taxon>
        <taxon>Coniophorineae</taxon>
        <taxon>Coniophoraceae</taxon>
        <taxon>Coniophora</taxon>
    </lineage>
</organism>
<gene>
    <name evidence="9" type="ORF">CONPUDRAFT_115305</name>
</gene>
<dbReference type="RefSeq" id="XP_007763425.1">
    <property type="nucleotide sequence ID" value="XM_007765235.1"/>
</dbReference>
<evidence type="ECO:0000313" key="10">
    <source>
        <dbReference type="Proteomes" id="UP000053558"/>
    </source>
</evidence>
<evidence type="ECO:0000256" key="5">
    <source>
        <dbReference type="ARBA" id="ARBA00022692"/>
    </source>
</evidence>
<evidence type="ECO:0000256" key="6">
    <source>
        <dbReference type="ARBA" id="ARBA00022989"/>
    </source>
</evidence>
<feature type="transmembrane region" description="Helical" evidence="8">
    <location>
        <begin position="271"/>
        <end position="290"/>
    </location>
</feature>
<dbReference type="Proteomes" id="UP000053558">
    <property type="component" value="Unassembled WGS sequence"/>
</dbReference>
<dbReference type="InterPro" id="IPR009450">
    <property type="entry name" value="Plno_GlcNAc_GPI2"/>
</dbReference>
<dbReference type="Pfam" id="PF06432">
    <property type="entry name" value="GPI2"/>
    <property type="match status" value="1"/>
</dbReference>
<name>A0A5M3N602_CONPW</name>
<evidence type="ECO:0000256" key="3">
    <source>
        <dbReference type="ARBA" id="ARBA00008321"/>
    </source>
</evidence>
<dbReference type="PANTHER" id="PTHR12982:SF0">
    <property type="entry name" value="PHOSPHATIDYLINOSITOL N-ACETYLGLUCOSAMINYLTRANSFERASE SUBUNIT C"/>
    <property type="match status" value="1"/>
</dbReference>
<dbReference type="OrthoDB" id="196709at2759"/>
<keyword evidence="5 8" id="KW-0812">Transmembrane</keyword>
<keyword evidence="6 8" id="KW-1133">Transmembrane helix</keyword>
<comment type="caution">
    <text evidence="9">The sequence shown here is derived from an EMBL/GenBank/DDBJ whole genome shotgun (WGS) entry which is preliminary data.</text>
</comment>
<evidence type="ECO:0000256" key="8">
    <source>
        <dbReference type="SAM" id="Phobius"/>
    </source>
</evidence>
<accession>A0A5M3N602</accession>
<comment type="pathway">
    <text evidence="2">Glycolipid biosynthesis; glycosylphosphatidylinositol-anchor biosynthesis.</text>
</comment>
<comment type="subcellular location">
    <subcellularLocation>
        <location evidence="1">Membrane</location>
        <topology evidence="1">Multi-pass membrane protein</topology>
    </subcellularLocation>
</comment>
<protein>
    <submittedName>
        <fullName evidence="9">GPI2-domain-containing protein</fullName>
    </submittedName>
</protein>
<evidence type="ECO:0000256" key="2">
    <source>
        <dbReference type="ARBA" id="ARBA00004687"/>
    </source>
</evidence>
<feature type="transmembrane region" description="Helical" evidence="8">
    <location>
        <begin position="197"/>
        <end position="213"/>
    </location>
</feature>
<feature type="transmembrane region" description="Helical" evidence="8">
    <location>
        <begin position="42"/>
        <end position="67"/>
    </location>
</feature>
<dbReference type="UniPathway" id="UPA00196"/>
<feature type="transmembrane region" description="Helical" evidence="8">
    <location>
        <begin position="79"/>
        <end position="97"/>
    </location>
</feature>
<keyword evidence="10" id="KW-1185">Reference proteome</keyword>
<dbReference type="GeneID" id="19199144"/>
<dbReference type="PANTHER" id="PTHR12982">
    <property type="entry name" value="PHOSPHATIDYLINOSITOL GLYCAN, CLASS C"/>
    <property type="match status" value="1"/>
</dbReference>
<evidence type="ECO:0000256" key="7">
    <source>
        <dbReference type="ARBA" id="ARBA00023136"/>
    </source>
</evidence>
<feature type="transmembrane region" description="Helical" evidence="8">
    <location>
        <begin position="117"/>
        <end position="136"/>
    </location>
</feature>
<evidence type="ECO:0000256" key="1">
    <source>
        <dbReference type="ARBA" id="ARBA00004141"/>
    </source>
</evidence>
<evidence type="ECO:0000313" key="9">
    <source>
        <dbReference type="EMBL" id="EIW86697.1"/>
    </source>
</evidence>
<reference evidence="10" key="1">
    <citation type="journal article" date="2012" name="Science">
        <title>The Paleozoic origin of enzymatic lignin decomposition reconstructed from 31 fungal genomes.</title>
        <authorList>
            <person name="Floudas D."/>
            <person name="Binder M."/>
            <person name="Riley R."/>
            <person name="Barry K."/>
            <person name="Blanchette R.A."/>
            <person name="Henrissat B."/>
            <person name="Martinez A.T."/>
            <person name="Otillar R."/>
            <person name="Spatafora J.W."/>
            <person name="Yadav J.S."/>
            <person name="Aerts A."/>
            <person name="Benoit I."/>
            <person name="Boyd A."/>
            <person name="Carlson A."/>
            <person name="Copeland A."/>
            <person name="Coutinho P.M."/>
            <person name="de Vries R.P."/>
            <person name="Ferreira P."/>
            <person name="Findley K."/>
            <person name="Foster B."/>
            <person name="Gaskell J."/>
            <person name="Glotzer D."/>
            <person name="Gorecki P."/>
            <person name="Heitman J."/>
            <person name="Hesse C."/>
            <person name="Hori C."/>
            <person name="Igarashi K."/>
            <person name="Jurgens J.A."/>
            <person name="Kallen N."/>
            <person name="Kersten P."/>
            <person name="Kohler A."/>
            <person name="Kuees U."/>
            <person name="Kumar T.K.A."/>
            <person name="Kuo A."/>
            <person name="LaButti K."/>
            <person name="Larrondo L.F."/>
            <person name="Lindquist E."/>
            <person name="Ling A."/>
            <person name="Lombard V."/>
            <person name="Lucas S."/>
            <person name="Lundell T."/>
            <person name="Martin R."/>
            <person name="McLaughlin D.J."/>
            <person name="Morgenstern I."/>
            <person name="Morin E."/>
            <person name="Murat C."/>
            <person name="Nagy L.G."/>
            <person name="Nolan M."/>
            <person name="Ohm R.A."/>
            <person name="Patyshakuliyeva A."/>
            <person name="Rokas A."/>
            <person name="Ruiz-Duenas F.J."/>
            <person name="Sabat G."/>
            <person name="Salamov A."/>
            <person name="Samejima M."/>
            <person name="Schmutz J."/>
            <person name="Slot J.C."/>
            <person name="St John F."/>
            <person name="Stenlid J."/>
            <person name="Sun H."/>
            <person name="Sun S."/>
            <person name="Syed K."/>
            <person name="Tsang A."/>
            <person name="Wiebenga A."/>
            <person name="Young D."/>
            <person name="Pisabarro A."/>
            <person name="Eastwood D.C."/>
            <person name="Martin F."/>
            <person name="Cullen D."/>
            <person name="Grigoriev I.V."/>
            <person name="Hibbett D.S."/>
        </authorList>
    </citation>
    <scope>NUCLEOTIDE SEQUENCE [LARGE SCALE GENOMIC DNA]</scope>
    <source>
        <strain evidence="10">RWD-64-598 SS2</strain>
    </source>
</reference>
<dbReference type="AlphaFoldDB" id="A0A5M3N602"/>
<sequence length="309" mass="34691">MTHRSEWQKALWFEQDYPDNYIPPKTFLSSLRRNPNFKPYEYWPLVFLTSSITQHMCSVALFLTVFVRLKEQTLDARTLLWATICGSAFTHVFFQLLSRAHTSCRNPYPDKAKLFTSSFRVFLVLLSLTPVLRGLAAAASSDSARILAVLLFALNTLLADYTTFNPSETSDGLASLLSLNAAIGSSTLLASRLRDDLAVFSLVFFSVQLFSLFPRLRRQLQACFIISLTIIDFLLNFQQVLSNTIRLSLTAALAISSIASMVSLSMKAACVYAMILFAVTFLSPGLLVWAQKYKNEIRGPWDVAIPKIN</sequence>
<proteinExistence type="inferred from homology"/>
<feature type="transmembrane region" description="Helical" evidence="8">
    <location>
        <begin position="143"/>
        <end position="161"/>
    </location>
</feature>
<dbReference type="OMA" id="STSYHAF"/>